<sequence>MPRLVSWVGYHYAPFWFKENLCGDHPIKDPIPRGQELEAKNVNSKPWIKEVADPSIRTRRSCYVMIVLSPMQEAVADQPPNLRGAAKLLGRAQFASSGSLTDLSQECSRRPTVSIAVVFRPNMESYTLVGFTKDDMKPSMSTGSSS</sequence>
<keyword evidence="2" id="KW-1185">Reference proteome</keyword>
<accession>A0AAN9LQY0</accession>
<dbReference type="EMBL" id="JAYMYQ010000004">
    <property type="protein sequence ID" value="KAK7338593.1"/>
    <property type="molecule type" value="Genomic_DNA"/>
</dbReference>
<reference evidence="1 2" key="1">
    <citation type="submission" date="2024-01" db="EMBL/GenBank/DDBJ databases">
        <title>The genomes of 5 underutilized Papilionoideae crops provide insights into root nodulation and disease resistanc.</title>
        <authorList>
            <person name="Jiang F."/>
        </authorList>
    </citation>
    <scope>NUCLEOTIDE SEQUENCE [LARGE SCALE GENOMIC DNA]</scope>
    <source>
        <strain evidence="1">LVBAO_FW01</strain>
        <tissue evidence="1">Leaves</tissue>
    </source>
</reference>
<proteinExistence type="predicted"/>
<dbReference type="AlphaFoldDB" id="A0AAN9LQY0"/>
<name>A0AAN9LQY0_CANGL</name>
<evidence type="ECO:0000313" key="1">
    <source>
        <dbReference type="EMBL" id="KAK7338593.1"/>
    </source>
</evidence>
<dbReference type="Proteomes" id="UP001367508">
    <property type="component" value="Unassembled WGS sequence"/>
</dbReference>
<organism evidence="1 2">
    <name type="scientific">Canavalia gladiata</name>
    <name type="common">Sword bean</name>
    <name type="synonym">Dolichos gladiatus</name>
    <dbReference type="NCBI Taxonomy" id="3824"/>
    <lineage>
        <taxon>Eukaryota</taxon>
        <taxon>Viridiplantae</taxon>
        <taxon>Streptophyta</taxon>
        <taxon>Embryophyta</taxon>
        <taxon>Tracheophyta</taxon>
        <taxon>Spermatophyta</taxon>
        <taxon>Magnoliopsida</taxon>
        <taxon>eudicotyledons</taxon>
        <taxon>Gunneridae</taxon>
        <taxon>Pentapetalae</taxon>
        <taxon>rosids</taxon>
        <taxon>fabids</taxon>
        <taxon>Fabales</taxon>
        <taxon>Fabaceae</taxon>
        <taxon>Papilionoideae</taxon>
        <taxon>50 kb inversion clade</taxon>
        <taxon>NPAAA clade</taxon>
        <taxon>indigoferoid/millettioid clade</taxon>
        <taxon>Phaseoleae</taxon>
        <taxon>Canavalia</taxon>
    </lineage>
</organism>
<gene>
    <name evidence="1" type="ORF">VNO77_19212</name>
</gene>
<comment type="caution">
    <text evidence="1">The sequence shown here is derived from an EMBL/GenBank/DDBJ whole genome shotgun (WGS) entry which is preliminary data.</text>
</comment>
<evidence type="ECO:0000313" key="2">
    <source>
        <dbReference type="Proteomes" id="UP001367508"/>
    </source>
</evidence>
<protein>
    <submittedName>
        <fullName evidence="1">Uncharacterized protein</fullName>
    </submittedName>
</protein>